<proteinExistence type="predicted"/>
<dbReference type="RefSeq" id="YP_009448706.1">
    <property type="nucleotide sequence ID" value="NC_036594.1"/>
</dbReference>
<dbReference type="Proteomes" id="UP000236316">
    <property type="component" value="Segment"/>
</dbReference>
<dbReference type="GeneID" id="35382294"/>
<name>A0A2I2L4F2_9VIRU</name>
<accession>A0A2I2L4F2</accession>
<reference evidence="1" key="1">
    <citation type="submission" date="2017-08" db="EMBL/GenBank/DDBJ databases">
        <authorList>
            <consortium name="Urmite Genomes"/>
        </authorList>
    </citation>
    <scope>NUCLEOTIDE SEQUENCE [LARGE SCALE GENOMIC DNA]</scope>
    <source>
        <strain evidence="1">IHUMI-LCC2</strain>
    </source>
</reference>
<gene>
    <name evidence="1" type="ORF">ORPV_500</name>
</gene>
<dbReference type="EMBL" id="LT906555">
    <property type="protein sequence ID" value="SNW62404.1"/>
    <property type="molecule type" value="Genomic_DNA"/>
</dbReference>
<protein>
    <recommendedName>
        <fullName evidence="3">F-box domain-containing protein</fullName>
    </recommendedName>
</protein>
<evidence type="ECO:0000313" key="2">
    <source>
        <dbReference type="Proteomes" id="UP000236316"/>
    </source>
</evidence>
<sequence>MECIPYEIIVTIIKNLGHFDIMSVLSSCSELKKVENSSYFMEFFCNKILNCHVLSSISCQYLISLWKRHPFNNRNKYLDNNYNHENLIYLNYVVNKYIGKDNNVNMDNFYNICTFMGALYPIAQDYVLEECKFHTIKQRRHFRHYLIQVLENALYLNYDTLHIIKLLKTYKVHKCQRNTQPINGELQVVCNCDYQKLPTLYKSLKNREGHIYPYLDLEFEELLTKYNRLDVHYMIYGTDHTPHEFSIPPKSDNYVDYVTSGGQYNNKEYITNEILITSYHPQKLLELYKKEFMENKDFCSGYNGDICELEMNEDIILGYLMKGNITDEDSTKLLNNDNCQNLLYEAHNFVLSLRNNKLTKELIFNRLTNEQILDEITKLPYHRIREGIEHLYSIGNEDFNQYMDSLTFYDYEIFHVFNCMRDIWPLQFFKLFKTN</sequence>
<evidence type="ECO:0000313" key="1">
    <source>
        <dbReference type="EMBL" id="SNW62404.1"/>
    </source>
</evidence>
<keyword evidence="2" id="KW-1185">Reference proteome</keyword>
<evidence type="ECO:0008006" key="3">
    <source>
        <dbReference type="Google" id="ProtNLM"/>
    </source>
</evidence>
<dbReference type="KEGG" id="vg:35382294"/>
<organism evidence="1">
    <name type="scientific">Orpheovirus IHUMI-LCC2</name>
    <dbReference type="NCBI Taxonomy" id="2023057"/>
    <lineage>
        <taxon>Viruses</taxon>
        <taxon>Varidnaviria</taxon>
        <taxon>Bamfordvirae</taxon>
        <taxon>Nucleocytoviricota</taxon>
        <taxon>Megaviricetes</taxon>
        <taxon>Pimascovirales</taxon>
        <taxon>Ocovirineae</taxon>
        <taxon>Orpheoviridae</taxon>
        <taxon>Alphaorpheovirus</taxon>
        <taxon>Alphaorpheovirus massiliense</taxon>
    </lineage>
</organism>